<evidence type="ECO:0000256" key="1">
    <source>
        <dbReference type="SAM" id="Phobius"/>
    </source>
</evidence>
<reference evidence="2" key="1">
    <citation type="submission" date="2023-03" db="EMBL/GenBank/DDBJ databases">
        <title>Electrophorus voltai genome.</title>
        <authorList>
            <person name="Bian C."/>
        </authorList>
    </citation>
    <scope>NUCLEOTIDE SEQUENCE</scope>
    <source>
        <strain evidence="2">CB-2022</strain>
        <tissue evidence="2">Muscle</tissue>
    </source>
</reference>
<keyword evidence="3" id="KW-1185">Reference proteome</keyword>
<keyword evidence="1" id="KW-0812">Transmembrane</keyword>
<dbReference type="AlphaFoldDB" id="A0AAD8Z1A9"/>
<feature type="transmembrane region" description="Helical" evidence="1">
    <location>
        <begin position="322"/>
        <end position="354"/>
    </location>
</feature>
<proteinExistence type="predicted"/>
<protein>
    <submittedName>
        <fullName evidence="2">Uncharacterized protein</fullName>
    </submittedName>
</protein>
<organism evidence="2 3">
    <name type="scientific">Electrophorus voltai</name>
    <dbReference type="NCBI Taxonomy" id="2609070"/>
    <lineage>
        <taxon>Eukaryota</taxon>
        <taxon>Metazoa</taxon>
        <taxon>Chordata</taxon>
        <taxon>Craniata</taxon>
        <taxon>Vertebrata</taxon>
        <taxon>Euteleostomi</taxon>
        <taxon>Actinopterygii</taxon>
        <taxon>Neopterygii</taxon>
        <taxon>Teleostei</taxon>
        <taxon>Ostariophysi</taxon>
        <taxon>Gymnotiformes</taxon>
        <taxon>Gymnotoidei</taxon>
        <taxon>Gymnotidae</taxon>
        <taxon>Electrophorus</taxon>
    </lineage>
</organism>
<keyword evidence="1" id="KW-1133">Transmembrane helix</keyword>
<accession>A0AAD8Z1A9</accession>
<gene>
    <name evidence="2" type="ORF">P4O66_013209</name>
</gene>
<sequence length="375" mass="41769">MAFNTLYAIPKKTNTSYAIIFTFSLSNISMPDSTDLRNITYRQVQDSINNMLNIFLNEPGAEPFEPKTSVFITSGNQVEGNMDYIFQDGDIKRPISFFTKLNAQSDMMTTTLSTDSITLNSTTTPTLLGSVIIYIDLVFKNLTSVPSQAEVLSAANILLDSSVKIKRSIRKLNNPVRIHNITYQRTSENSYIISFGFILSNVSIALDIELRNETYDLIQNTINILLNKILNAPNASPFIFQRANYMGNATVIQANAQYIFGEGDIKSPSGFLAQILKVSGLMYTTTFSTPVTPAQTTTPHPVLLNATRPANNTNTGGQFPGWVLPIIIPCSIAVILVLCWILLWCLLCGCCAALRRRYNRRRSYNVQYSTQNGLF</sequence>
<dbReference type="EMBL" id="JAROKS010000020">
    <property type="protein sequence ID" value="KAK1791188.1"/>
    <property type="molecule type" value="Genomic_DNA"/>
</dbReference>
<comment type="caution">
    <text evidence="2">The sequence shown here is derived from an EMBL/GenBank/DDBJ whole genome shotgun (WGS) entry which is preliminary data.</text>
</comment>
<dbReference type="Proteomes" id="UP001239994">
    <property type="component" value="Unassembled WGS sequence"/>
</dbReference>
<evidence type="ECO:0000313" key="3">
    <source>
        <dbReference type="Proteomes" id="UP001239994"/>
    </source>
</evidence>
<evidence type="ECO:0000313" key="2">
    <source>
        <dbReference type="EMBL" id="KAK1791188.1"/>
    </source>
</evidence>
<keyword evidence="1" id="KW-0472">Membrane</keyword>
<name>A0AAD8Z1A9_9TELE</name>